<evidence type="ECO:0000313" key="4">
    <source>
        <dbReference type="Proteomes" id="UP000603200"/>
    </source>
</evidence>
<dbReference type="Pfam" id="PF00293">
    <property type="entry name" value="NUDIX"/>
    <property type="match status" value="1"/>
</dbReference>
<sequence length="156" mass="16548">MTIARVQAASYITRTTAAGTELLVFSYPAPADSSTHLPAGGVEAGERPDVAAVREAVEETGIAGKLELRGMVGLQQGTYNTGLPRISLYFHFVTDEPRDAWTHTMIGDDDAWDTGLEVGCRFMALEAAGAALRTGWHGQDEFLELLGESFGASTGG</sequence>
<evidence type="ECO:0000259" key="2">
    <source>
        <dbReference type="PROSITE" id="PS51462"/>
    </source>
</evidence>
<dbReference type="InterPro" id="IPR000086">
    <property type="entry name" value="NUDIX_hydrolase_dom"/>
</dbReference>
<gene>
    <name evidence="3" type="ORF">Ahu01nite_091950</name>
</gene>
<dbReference type="Gene3D" id="3.90.79.10">
    <property type="entry name" value="Nucleoside Triphosphate Pyrophosphohydrolase"/>
    <property type="match status" value="1"/>
</dbReference>
<reference evidence="3 4" key="1">
    <citation type="submission" date="2021-01" db="EMBL/GenBank/DDBJ databases">
        <title>Whole genome shotgun sequence of Actinoplanes humidus NBRC 14915.</title>
        <authorList>
            <person name="Komaki H."/>
            <person name="Tamura T."/>
        </authorList>
    </citation>
    <scope>NUCLEOTIDE SEQUENCE [LARGE SCALE GENOMIC DNA]</scope>
    <source>
        <strain evidence="3 4">NBRC 14915</strain>
    </source>
</reference>
<dbReference type="EMBL" id="BOMN01000135">
    <property type="protein sequence ID" value="GIE26093.1"/>
    <property type="molecule type" value="Genomic_DNA"/>
</dbReference>
<dbReference type="InterPro" id="IPR015797">
    <property type="entry name" value="NUDIX_hydrolase-like_dom_sf"/>
</dbReference>
<dbReference type="Proteomes" id="UP000603200">
    <property type="component" value="Unassembled WGS sequence"/>
</dbReference>
<evidence type="ECO:0000313" key="3">
    <source>
        <dbReference type="EMBL" id="GIE26093.1"/>
    </source>
</evidence>
<dbReference type="PROSITE" id="PS00893">
    <property type="entry name" value="NUDIX_BOX"/>
    <property type="match status" value="1"/>
</dbReference>
<accession>A0ABQ4A643</accession>
<name>A0ABQ4A643_9ACTN</name>
<proteinExistence type="predicted"/>
<protein>
    <recommendedName>
        <fullName evidence="2">Nudix hydrolase domain-containing protein</fullName>
    </recommendedName>
</protein>
<keyword evidence="1" id="KW-0378">Hydrolase</keyword>
<organism evidence="3 4">
    <name type="scientific">Winogradskya humida</name>
    <dbReference type="NCBI Taxonomy" id="113566"/>
    <lineage>
        <taxon>Bacteria</taxon>
        <taxon>Bacillati</taxon>
        <taxon>Actinomycetota</taxon>
        <taxon>Actinomycetes</taxon>
        <taxon>Micromonosporales</taxon>
        <taxon>Micromonosporaceae</taxon>
        <taxon>Winogradskya</taxon>
    </lineage>
</organism>
<keyword evidence="4" id="KW-1185">Reference proteome</keyword>
<dbReference type="PROSITE" id="PS51462">
    <property type="entry name" value="NUDIX"/>
    <property type="match status" value="1"/>
</dbReference>
<dbReference type="SUPFAM" id="SSF55811">
    <property type="entry name" value="Nudix"/>
    <property type="match status" value="1"/>
</dbReference>
<comment type="caution">
    <text evidence="3">The sequence shown here is derived from an EMBL/GenBank/DDBJ whole genome shotgun (WGS) entry which is preliminary data.</text>
</comment>
<evidence type="ECO:0000256" key="1">
    <source>
        <dbReference type="ARBA" id="ARBA00022801"/>
    </source>
</evidence>
<dbReference type="InterPro" id="IPR020084">
    <property type="entry name" value="NUDIX_hydrolase_CS"/>
</dbReference>
<dbReference type="RefSeq" id="WP_203843003.1">
    <property type="nucleotide sequence ID" value="NZ_BAAATV010000018.1"/>
</dbReference>
<feature type="domain" description="Nudix hydrolase" evidence="2">
    <location>
        <begin position="4"/>
        <end position="145"/>
    </location>
</feature>